<evidence type="ECO:0000256" key="5">
    <source>
        <dbReference type="ARBA" id="ARBA00038359"/>
    </source>
</evidence>
<feature type="region of interest" description="Disordered" evidence="6">
    <location>
        <begin position="64"/>
        <end position="93"/>
    </location>
</feature>
<dbReference type="InterPro" id="IPR049326">
    <property type="entry name" value="Rhodopsin_dom_fungi"/>
</dbReference>
<keyword evidence="9" id="KW-1185">Reference proteome</keyword>
<evidence type="ECO:0000256" key="4">
    <source>
        <dbReference type="ARBA" id="ARBA00023136"/>
    </source>
</evidence>
<dbReference type="InterPro" id="IPR052337">
    <property type="entry name" value="SAT4-like"/>
</dbReference>
<dbReference type="Proteomes" id="UP001152024">
    <property type="component" value="Unassembled WGS sequence"/>
</dbReference>
<comment type="caution">
    <text evidence="8">The sequence shown here is derived from an EMBL/GenBank/DDBJ whole genome shotgun (WGS) entry which is preliminary data.</text>
</comment>
<dbReference type="PANTHER" id="PTHR33048">
    <property type="entry name" value="PTH11-LIKE INTEGRAL MEMBRANE PROTEIN (AFU_ORTHOLOGUE AFUA_5G11245)"/>
    <property type="match status" value="1"/>
</dbReference>
<evidence type="ECO:0000313" key="8">
    <source>
        <dbReference type="EMBL" id="KAJ4141786.1"/>
    </source>
</evidence>
<gene>
    <name evidence="8" type="ORF">NW768_001004</name>
</gene>
<dbReference type="EMBL" id="JAOQBH010000001">
    <property type="protein sequence ID" value="KAJ4141786.1"/>
    <property type="molecule type" value="Genomic_DNA"/>
</dbReference>
<keyword evidence="2" id="KW-0812">Transmembrane</keyword>
<dbReference type="PANTHER" id="PTHR33048:SF143">
    <property type="entry name" value="EXTRACELLULAR MEMBRANE PROTEIN CFEM DOMAIN-CONTAINING PROTEIN-RELATED"/>
    <property type="match status" value="1"/>
</dbReference>
<keyword evidence="3" id="KW-1133">Transmembrane helix</keyword>
<dbReference type="Pfam" id="PF20684">
    <property type="entry name" value="Fung_rhodopsin"/>
    <property type="match status" value="1"/>
</dbReference>
<comment type="subcellular location">
    <subcellularLocation>
        <location evidence="1">Membrane</location>
        <topology evidence="1">Multi-pass membrane protein</topology>
    </subcellularLocation>
</comment>
<evidence type="ECO:0000256" key="2">
    <source>
        <dbReference type="ARBA" id="ARBA00022692"/>
    </source>
</evidence>
<evidence type="ECO:0000256" key="3">
    <source>
        <dbReference type="ARBA" id="ARBA00022989"/>
    </source>
</evidence>
<name>A0ABQ8RUG0_FUSEQ</name>
<evidence type="ECO:0000256" key="6">
    <source>
        <dbReference type="SAM" id="MobiDB-lite"/>
    </source>
</evidence>
<evidence type="ECO:0000256" key="1">
    <source>
        <dbReference type="ARBA" id="ARBA00004141"/>
    </source>
</evidence>
<feature type="compositionally biased region" description="Basic and acidic residues" evidence="6">
    <location>
        <begin position="84"/>
        <end position="93"/>
    </location>
</feature>
<feature type="domain" description="Rhodopsin" evidence="7">
    <location>
        <begin position="7"/>
        <end position="42"/>
    </location>
</feature>
<accession>A0ABQ8RUG0</accession>
<feature type="compositionally biased region" description="Polar residues" evidence="6">
    <location>
        <begin position="73"/>
        <end position="83"/>
    </location>
</feature>
<proteinExistence type="inferred from homology"/>
<sequence>MRAGNGANNATWEYVVCDLWSTIEIGTGVVCACLPSLRVLLVRIFPRLGGSSSRNYYQHNSNSFNKAIPGPSRSCSQPLGSSSHADKTPSHLRIDPVGITCDRTYEVEFGERDNDDTELFYMKDLNQDLTSTKYNV</sequence>
<evidence type="ECO:0000313" key="9">
    <source>
        <dbReference type="Proteomes" id="UP001152024"/>
    </source>
</evidence>
<keyword evidence="4" id="KW-0472">Membrane</keyword>
<protein>
    <recommendedName>
        <fullName evidence="7">Rhodopsin domain-containing protein</fullName>
    </recommendedName>
</protein>
<reference evidence="8" key="1">
    <citation type="submission" date="2022-09" db="EMBL/GenBank/DDBJ databases">
        <title>Fusarium specimens isolated from Avocado Roots.</title>
        <authorList>
            <person name="Stajich J."/>
            <person name="Roper C."/>
            <person name="Heimlech-Rivalta G."/>
        </authorList>
    </citation>
    <scope>NUCLEOTIDE SEQUENCE</scope>
    <source>
        <strain evidence="8">CF00095</strain>
    </source>
</reference>
<organism evidence="8 9">
    <name type="scientific">Fusarium equiseti</name>
    <name type="common">Fusarium scirpi</name>
    <dbReference type="NCBI Taxonomy" id="61235"/>
    <lineage>
        <taxon>Eukaryota</taxon>
        <taxon>Fungi</taxon>
        <taxon>Dikarya</taxon>
        <taxon>Ascomycota</taxon>
        <taxon>Pezizomycotina</taxon>
        <taxon>Sordariomycetes</taxon>
        <taxon>Hypocreomycetidae</taxon>
        <taxon>Hypocreales</taxon>
        <taxon>Nectriaceae</taxon>
        <taxon>Fusarium</taxon>
        <taxon>Fusarium incarnatum-equiseti species complex</taxon>
    </lineage>
</organism>
<evidence type="ECO:0000259" key="7">
    <source>
        <dbReference type="Pfam" id="PF20684"/>
    </source>
</evidence>
<comment type="similarity">
    <text evidence="5">Belongs to the SAT4 family.</text>
</comment>